<organism evidence="2 3">
    <name type="scientific">Kouleothrix aurantiaca</name>
    <dbReference type="NCBI Taxonomy" id="186479"/>
    <lineage>
        <taxon>Bacteria</taxon>
        <taxon>Bacillati</taxon>
        <taxon>Chloroflexota</taxon>
        <taxon>Chloroflexia</taxon>
        <taxon>Chloroflexales</taxon>
        <taxon>Roseiflexineae</taxon>
        <taxon>Roseiflexaceae</taxon>
        <taxon>Kouleothrix</taxon>
    </lineage>
</organism>
<accession>A0A0P9F9G0</accession>
<gene>
    <name evidence="2" type="ORF">SE17_34535</name>
</gene>
<feature type="domain" description="Cyclodeaminase/cyclohydrolase" evidence="1">
    <location>
        <begin position="2"/>
        <end position="37"/>
    </location>
</feature>
<proteinExistence type="predicted"/>
<keyword evidence="2" id="KW-0808">Transferase</keyword>
<reference evidence="2 3" key="1">
    <citation type="submission" date="2015-09" db="EMBL/GenBank/DDBJ databases">
        <title>Draft genome sequence of Kouleothrix aurantiaca JCM 19913.</title>
        <authorList>
            <person name="Hemp J."/>
        </authorList>
    </citation>
    <scope>NUCLEOTIDE SEQUENCE [LARGE SCALE GENOMIC DNA]</scope>
    <source>
        <strain evidence="2 3">COM-B</strain>
    </source>
</reference>
<dbReference type="Gene3D" id="1.20.120.680">
    <property type="entry name" value="Formiminotetrahydrofolate cyclodeaminase monomer, up-and-down helical bundle"/>
    <property type="match status" value="1"/>
</dbReference>
<comment type="caution">
    <text evidence="2">The sequence shown here is derived from an EMBL/GenBank/DDBJ whole genome shotgun (WGS) entry which is preliminary data.</text>
</comment>
<evidence type="ECO:0000313" key="2">
    <source>
        <dbReference type="EMBL" id="KPV49096.1"/>
    </source>
</evidence>
<dbReference type="GO" id="GO:0016740">
    <property type="term" value="F:transferase activity"/>
    <property type="evidence" value="ECO:0007669"/>
    <property type="project" value="UniProtKB-KW"/>
</dbReference>
<dbReference type="AlphaFoldDB" id="A0A0P9F9G0"/>
<evidence type="ECO:0000313" key="3">
    <source>
        <dbReference type="Proteomes" id="UP000050509"/>
    </source>
</evidence>
<dbReference type="Pfam" id="PF04961">
    <property type="entry name" value="FTCD_C"/>
    <property type="match status" value="1"/>
</dbReference>
<dbReference type="Proteomes" id="UP000050509">
    <property type="component" value="Unassembled WGS sequence"/>
</dbReference>
<dbReference type="InterPro" id="IPR007044">
    <property type="entry name" value="Cyclodeamin/CycHdrlase"/>
</dbReference>
<sequence>PALAGRAAVPTALLNVDINLGAIEDAAFAEQARARAAELLEGLDEGVAAVVSTVRARILG</sequence>
<keyword evidence="3" id="KW-1185">Reference proteome</keyword>
<feature type="non-terminal residue" evidence="2">
    <location>
        <position position="1"/>
    </location>
</feature>
<evidence type="ECO:0000259" key="1">
    <source>
        <dbReference type="Pfam" id="PF04961"/>
    </source>
</evidence>
<name>A0A0P9F9G0_9CHLR</name>
<dbReference type="InterPro" id="IPR036178">
    <property type="entry name" value="Formintransfe-cycloase-like_sf"/>
</dbReference>
<dbReference type="SUPFAM" id="SSF101262">
    <property type="entry name" value="Methenyltetrahydrofolate cyclohydrolase-like"/>
    <property type="match status" value="1"/>
</dbReference>
<dbReference type="EMBL" id="LJCR01002200">
    <property type="protein sequence ID" value="KPV49096.1"/>
    <property type="molecule type" value="Genomic_DNA"/>
</dbReference>
<protein>
    <submittedName>
        <fullName evidence="2">Formiminotransferase-cyclodeaminase</fullName>
    </submittedName>
</protein>